<proteinExistence type="predicted"/>
<accession>A0A175RMK2</accession>
<dbReference type="RefSeq" id="WP_058726231.1">
    <property type="nucleotide sequence ID" value="NZ_LDQC01000061.1"/>
</dbReference>
<sequence length="98" mass="10329">MELLFAVLGGLLVGALAHVVLPWRASRGVLVGPVVGGVASAVLWESLTWAGWPYDGGWIWAAALLGAAVAAVVVEWVLGARRRSADDAYYERVRTNGA</sequence>
<comment type="caution">
    <text evidence="2">The sequence shown here is derived from an EMBL/GenBank/DDBJ whole genome shotgun (WGS) entry which is preliminary data.</text>
</comment>
<dbReference type="Proteomes" id="UP000078252">
    <property type="component" value="Unassembled WGS sequence"/>
</dbReference>
<keyword evidence="1" id="KW-1133">Transmembrane helix</keyword>
<name>A0A175RMK2_9MICO</name>
<organism evidence="2 3">
    <name type="scientific">Curtobacterium luteum</name>
    <dbReference type="NCBI Taxonomy" id="33881"/>
    <lineage>
        <taxon>Bacteria</taxon>
        <taxon>Bacillati</taxon>
        <taxon>Actinomycetota</taxon>
        <taxon>Actinomycetes</taxon>
        <taxon>Micrococcales</taxon>
        <taxon>Microbacteriaceae</taxon>
        <taxon>Curtobacterium</taxon>
    </lineage>
</organism>
<dbReference type="EMBL" id="LDQC01000061">
    <property type="protein sequence ID" value="KTR04661.1"/>
    <property type="molecule type" value="Genomic_DNA"/>
</dbReference>
<reference evidence="2 3" key="1">
    <citation type="journal article" date="2016" name="Front. Microbiol.">
        <title>Genomic Resource of Rice Seed Associated Bacteria.</title>
        <authorList>
            <person name="Midha S."/>
            <person name="Bansal K."/>
            <person name="Sharma S."/>
            <person name="Kumar N."/>
            <person name="Patil P.P."/>
            <person name="Chaudhry V."/>
            <person name="Patil P.B."/>
        </authorList>
    </citation>
    <scope>NUCLEOTIDE SEQUENCE [LARGE SCALE GENOMIC DNA]</scope>
    <source>
        <strain evidence="2 3">NS184</strain>
    </source>
</reference>
<evidence type="ECO:0000313" key="2">
    <source>
        <dbReference type="EMBL" id="KTR04661.1"/>
    </source>
</evidence>
<evidence type="ECO:0000313" key="3">
    <source>
        <dbReference type="Proteomes" id="UP000078252"/>
    </source>
</evidence>
<dbReference type="AlphaFoldDB" id="A0A175RMK2"/>
<keyword evidence="1" id="KW-0812">Transmembrane</keyword>
<dbReference type="STRING" id="33881.NS184_11445"/>
<feature type="transmembrane region" description="Helical" evidence="1">
    <location>
        <begin position="57"/>
        <end position="78"/>
    </location>
</feature>
<keyword evidence="1" id="KW-0472">Membrane</keyword>
<evidence type="ECO:0008006" key="4">
    <source>
        <dbReference type="Google" id="ProtNLM"/>
    </source>
</evidence>
<dbReference type="PATRIC" id="fig|33881.3.peg.2686"/>
<evidence type="ECO:0000256" key="1">
    <source>
        <dbReference type="SAM" id="Phobius"/>
    </source>
</evidence>
<gene>
    <name evidence="2" type="ORF">NS184_11445</name>
</gene>
<protein>
    <recommendedName>
        <fullName evidence="4">Integral membrane protein</fullName>
    </recommendedName>
</protein>